<dbReference type="CDD" id="cd01392">
    <property type="entry name" value="HTH_LacI"/>
    <property type="match status" value="1"/>
</dbReference>
<dbReference type="Gene3D" id="3.40.50.2300">
    <property type="match status" value="2"/>
</dbReference>
<dbReference type="InterPro" id="IPR010982">
    <property type="entry name" value="Lambda_DNA-bd_dom_sf"/>
</dbReference>
<dbReference type="GO" id="GO:0003700">
    <property type="term" value="F:DNA-binding transcription factor activity"/>
    <property type="evidence" value="ECO:0007669"/>
    <property type="project" value="TreeGrafter"/>
</dbReference>
<keyword evidence="3" id="KW-0238">DNA-binding</keyword>
<evidence type="ECO:0000256" key="4">
    <source>
        <dbReference type="ARBA" id="ARBA00023163"/>
    </source>
</evidence>
<reference evidence="6 7" key="1">
    <citation type="submission" date="2018-10" db="EMBL/GenBank/DDBJ databases">
        <title>Draft genome of Mycobacterium hodleri strain B.</title>
        <authorList>
            <person name="Amande T.J."/>
            <person name="Mcgenity T.J."/>
        </authorList>
    </citation>
    <scope>NUCLEOTIDE SEQUENCE [LARGE SCALE GENOMIC DNA]</scope>
    <source>
        <strain evidence="6 7">B</strain>
    </source>
</reference>
<evidence type="ECO:0000256" key="1">
    <source>
        <dbReference type="ARBA" id="ARBA00022491"/>
    </source>
</evidence>
<organism evidence="6 7">
    <name type="scientific">Mycolicibacterium hodleri</name>
    <dbReference type="NCBI Taxonomy" id="49897"/>
    <lineage>
        <taxon>Bacteria</taxon>
        <taxon>Bacillati</taxon>
        <taxon>Actinomycetota</taxon>
        <taxon>Actinomycetes</taxon>
        <taxon>Mycobacteriales</taxon>
        <taxon>Mycobacteriaceae</taxon>
        <taxon>Mycolicibacterium</taxon>
    </lineage>
</organism>
<accession>A0A544W544</accession>
<dbReference type="CDD" id="cd06285">
    <property type="entry name" value="PBP1_LacI-like"/>
    <property type="match status" value="1"/>
</dbReference>
<proteinExistence type="predicted"/>
<dbReference type="EMBL" id="VIFX01000006">
    <property type="protein sequence ID" value="TQR87350.1"/>
    <property type="molecule type" value="Genomic_DNA"/>
</dbReference>
<evidence type="ECO:0000256" key="2">
    <source>
        <dbReference type="ARBA" id="ARBA00023015"/>
    </source>
</evidence>
<dbReference type="AlphaFoldDB" id="A0A544W544"/>
<keyword evidence="2" id="KW-0805">Transcription regulation</keyword>
<feature type="domain" description="HTH lacI-type" evidence="5">
    <location>
        <begin position="16"/>
        <end position="71"/>
    </location>
</feature>
<comment type="caution">
    <text evidence="6">The sequence shown here is derived from an EMBL/GenBank/DDBJ whole genome shotgun (WGS) entry which is preliminary data.</text>
</comment>
<evidence type="ECO:0000256" key="3">
    <source>
        <dbReference type="ARBA" id="ARBA00023125"/>
    </source>
</evidence>
<dbReference type="RefSeq" id="WP_142551209.1">
    <property type="nucleotide sequence ID" value="NZ_VIFX01000006.1"/>
</dbReference>
<dbReference type="SUPFAM" id="SSF47413">
    <property type="entry name" value="lambda repressor-like DNA-binding domains"/>
    <property type="match status" value="1"/>
</dbReference>
<dbReference type="PANTHER" id="PTHR30146:SF148">
    <property type="entry name" value="HTH-TYPE TRANSCRIPTIONAL REPRESSOR PURR-RELATED"/>
    <property type="match status" value="1"/>
</dbReference>
<dbReference type="InterPro" id="IPR046335">
    <property type="entry name" value="LacI/GalR-like_sensor"/>
</dbReference>
<dbReference type="SMART" id="SM00354">
    <property type="entry name" value="HTH_LACI"/>
    <property type="match status" value="1"/>
</dbReference>
<dbReference type="Proteomes" id="UP000315759">
    <property type="component" value="Unassembled WGS sequence"/>
</dbReference>
<name>A0A544W544_9MYCO</name>
<dbReference type="PROSITE" id="PS50932">
    <property type="entry name" value="HTH_LACI_2"/>
    <property type="match status" value="1"/>
</dbReference>
<keyword evidence="7" id="KW-1185">Reference proteome</keyword>
<gene>
    <name evidence="6" type="ORF">D8S82_06035</name>
</gene>
<dbReference type="Gene3D" id="1.10.260.40">
    <property type="entry name" value="lambda repressor-like DNA-binding domains"/>
    <property type="match status" value="1"/>
</dbReference>
<evidence type="ECO:0000313" key="6">
    <source>
        <dbReference type="EMBL" id="TQR87350.1"/>
    </source>
</evidence>
<dbReference type="InterPro" id="IPR028082">
    <property type="entry name" value="Peripla_BP_I"/>
</dbReference>
<evidence type="ECO:0000259" key="5">
    <source>
        <dbReference type="PROSITE" id="PS50932"/>
    </source>
</evidence>
<dbReference type="InterPro" id="IPR000843">
    <property type="entry name" value="HTH_LacI"/>
</dbReference>
<dbReference type="SUPFAM" id="SSF53822">
    <property type="entry name" value="Periplasmic binding protein-like I"/>
    <property type="match status" value="1"/>
</dbReference>
<dbReference type="GO" id="GO:0000976">
    <property type="term" value="F:transcription cis-regulatory region binding"/>
    <property type="evidence" value="ECO:0007669"/>
    <property type="project" value="TreeGrafter"/>
</dbReference>
<dbReference type="Pfam" id="PF13377">
    <property type="entry name" value="Peripla_BP_3"/>
    <property type="match status" value="1"/>
</dbReference>
<protein>
    <submittedName>
        <fullName evidence="6">LacI family transcriptional regulator</fullName>
    </submittedName>
</protein>
<keyword evidence="1" id="KW-0678">Repressor</keyword>
<dbReference type="Pfam" id="PF00356">
    <property type="entry name" value="LacI"/>
    <property type="match status" value="1"/>
</dbReference>
<keyword evidence="4" id="KW-0804">Transcription</keyword>
<evidence type="ECO:0000313" key="7">
    <source>
        <dbReference type="Proteomes" id="UP000315759"/>
    </source>
</evidence>
<dbReference type="PANTHER" id="PTHR30146">
    <property type="entry name" value="LACI-RELATED TRANSCRIPTIONAL REPRESSOR"/>
    <property type="match status" value="1"/>
</dbReference>
<sequence>MRPTRGGLPGERADVVTLRHVAKAAGVSVSTVSRVLDDRATPSRSATAIRVRRIAEELGYRRNTFASNLRRGATATIGVLVPRLSDTVMALMFEAIGRAAGKHGYYSIVATSGDDPTDEWNGAQSLLERNVDGVILATSRTEDPLPDHLRQTGIPHVLVLRTDGESPSSIGDDETGGYLAVRHLVDLGHTDIAILSGPLFTSSATGRLAGARRAMAEAGLEPEPTWTIESGYGIEAGADAGERLFRNERRPTAIFAANDNLALGVWSAAHRHRILVGEDLALVGYNDIPLARLLPVPLTSVHTPFDQIASTAMDLLLDGGDDKAPVKKALPTLMPRQSSGPRR</sequence>